<gene>
    <name evidence="2" type="ORF">EVAR_82487_1</name>
</gene>
<evidence type="ECO:0000313" key="3">
    <source>
        <dbReference type="Proteomes" id="UP000299102"/>
    </source>
</evidence>
<keyword evidence="3" id="KW-1185">Reference proteome</keyword>
<dbReference type="Proteomes" id="UP000299102">
    <property type="component" value="Unassembled WGS sequence"/>
</dbReference>
<feature type="compositionally biased region" description="Low complexity" evidence="1">
    <location>
        <begin position="139"/>
        <end position="152"/>
    </location>
</feature>
<sequence length="194" mass="20509">MKNFQDLMVDSDAPTALSQSALPSVLPATCGFGSNFHSNVVTIVEVSENGFLAVRWANDGQRFQAIKTSLLQPSFICGGRSTTATDAPIPLCGTYVASCPGVFSSGIRPRRSSSLDGPISGVQTWRIPKPAGDQEELSVDTPTSSSTVTAVSGSGGEVVGRRSIRVGETRRWRTSTVRINYNDHSLGALAPHAL</sequence>
<evidence type="ECO:0000256" key="1">
    <source>
        <dbReference type="SAM" id="MobiDB-lite"/>
    </source>
</evidence>
<comment type="caution">
    <text evidence="2">The sequence shown here is derived from an EMBL/GenBank/DDBJ whole genome shotgun (WGS) entry which is preliminary data.</text>
</comment>
<reference evidence="2 3" key="1">
    <citation type="journal article" date="2019" name="Commun. Biol.">
        <title>The bagworm genome reveals a unique fibroin gene that provides high tensile strength.</title>
        <authorList>
            <person name="Kono N."/>
            <person name="Nakamura H."/>
            <person name="Ohtoshi R."/>
            <person name="Tomita M."/>
            <person name="Numata K."/>
            <person name="Arakawa K."/>
        </authorList>
    </citation>
    <scope>NUCLEOTIDE SEQUENCE [LARGE SCALE GENOMIC DNA]</scope>
</reference>
<organism evidence="2 3">
    <name type="scientific">Eumeta variegata</name>
    <name type="common">Bagworm moth</name>
    <name type="synonym">Eumeta japonica</name>
    <dbReference type="NCBI Taxonomy" id="151549"/>
    <lineage>
        <taxon>Eukaryota</taxon>
        <taxon>Metazoa</taxon>
        <taxon>Ecdysozoa</taxon>
        <taxon>Arthropoda</taxon>
        <taxon>Hexapoda</taxon>
        <taxon>Insecta</taxon>
        <taxon>Pterygota</taxon>
        <taxon>Neoptera</taxon>
        <taxon>Endopterygota</taxon>
        <taxon>Lepidoptera</taxon>
        <taxon>Glossata</taxon>
        <taxon>Ditrysia</taxon>
        <taxon>Tineoidea</taxon>
        <taxon>Psychidae</taxon>
        <taxon>Oiketicinae</taxon>
        <taxon>Eumeta</taxon>
    </lineage>
</organism>
<dbReference type="EMBL" id="BGZK01000237">
    <property type="protein sequence ID" value="GBP30745.1"/>
    <property type="molecule type" value="Genomic_DNA"/>
</dbReference>
<feature type="region of interest" description="Disordered" evidence="1">
    <location>
        <begin position="130"/>
        <end position="154"/>
    </location>
</feature>
<name>A0A4C1UWC9_EUMVA</name>
<proteinExistence type="predicted"/>
<protein>
    <submittedName>
        <fullName evidence="2">Uncharacterized protein</fullName>
    </submittedName>
</protein>
<dbReference type="AlphaFoldDB" id="A0A4C1UWC9"/>
<evidence type="ECO:0000313" key="2">
    <source>
        <dbReference type="EMBL" id="GBP30745.1"/>
    </source>
</evidence>
<accession>A0A4C1UWC9</accession>